<sequence>MICLPPEPCIPINISTRYNMSTAWVMWSAAAGASSYSVQAVTDSGAPVTCGSSNSSCHLNGLQCSRMYNVTVTAHNQACSKPCQPTNIQASLDCENLSATVSWQQSPLSVGYVAYADNKNGHRTSCFKFNVTVQGQGSVCDSTPSSPAFFKTGNYSFPILITYGSLDSIDMCSHHLPTGPCIPSNVTTQVQCELNRGSVSWRPSDGAETYIAIATGVDSHTHQCLTNTTSCTWTDLHCGEEYTVVVRPDSHTSQPTLCRELQHAGLCADLYVLFKHYVYNHQHSFQSFNQGCVLFPGPCTPAGVFVSQACLSNSVMVAWQPSNGTEYYTAAVQTENGVSKVCTTNTSACTVHALTCGQNYSMVTNKTCEIELGSHIIVNFIMFVHFYTLSVPCSPTNVSVFMDCSNNSALVSWSASRGAVQYSVNGISSHGNASCQSSGLGCRLSLVCGSLYTVQVVAMDDNCSSIPSTPVEFSPCPPSNVSAQMTCQSSNMTVYWDAIRDADHFLVSLTSVNGTIQLCNTTTTTCFISNATCGETFTIQVTSKSLHLTSNSDAYLLAPCQPKGVNGHIDCVSNSAWITWDAALGANNYTVSAVGSGISTTNCTSITDTRCEVKDLACGVSFNFTVTASNTRCDSQPSAPFSLETGIYDPKFPCPPQNVSVNASCQTHSAVISWNQSPVAESYQVVATGANGHKHMCNTSSTSCSLTELHCDEQYTVSMTASHENCTSKPSQNATLNTGMY</sequence>
<feature type="domain" description="Fibronectin type-III" evidence="1">
    <location>
        <begin position="558"/>
        <end position="648"/>
    </location>
</feature>
<dbReference type="InterPro" id="IPR003961">
    <property type="entry name" value="FN3_dom"/>
</dbReference>
<dbReference type="PaxDb" id="30732-ENSOMEP00000020227"/>
<dbReference type="PROSITE" id="PS50853">
    <property type="entry name" value="FN3"/>
    <property type="match status" value="4"/>
</dbReference>
<reference evidence="2" key="2">
    <citation type="submission" date="2025-09" db="UniProtKB">
        <authorList>
            <consortium name="Ensembl"/>
        </authorList>
    </citation>
    <scope>IDENTIFICATION</scope>
</reference>
<dbReference type="Proteomes" id="UP000261560">
    <property type="component" value="Unplaced"/>
</dbReference>
<accession>A0A3B3CQT7</accession>
<dbReference type="AlphaFoldDB" id="A0A3B3CQT7"/>
<dbReference type="GeneTree" id="ENSGT00980000198596"/>
<organism evidence="2 3">
    <name type="scientific">Oryzias melastigma</name>
    <name type="common">Marine medaka</name>
    <dbReference type="NCBI Taxonomy" id="30732"/>
    <lineage>
        <taxon>Eukaryota</taxon>
        <taxon>Metazoa</taxon>
        <taxon>Chordata</taxon>
        <taxon>Craniata</taxon>
        <taxon>Vertebrata</taxon>
        <taxon>Euteleostomi</taxon>
        <taxon>Actinopterygii</taxon>
        <taxon>Neopterygii</taxon>
        <taxon>Teleostei</taxon>
        <taxon>Neoteleostei</taxon>
        <taxon>Acanthomorphata</taxon>
        <taxon>Ovalentaria</taxon>
        <taxon>Atherinomorphae</taxon>
        <taxon>Beloniformes</taxon>
        <taxon>Adrianichthyidae</taxon>
        <taxon>Oryziinae</taxon>
        <taxon>Oryzias</taxon>
    </lineage>
</organism>
<dbReference type="InterPro" id="IPR013783">
    <property type="entry name" value="Ig-like_fold"/>
</dbReference>
<feature type="domain" description="Fibronectin type-III" evidence="1">
    <location>
        <begin position="5"/>
        <end position="93"/>
    </location>
</feature>
<feature type="domain" description="Fibronectin type-III" evidence="1">
    <location>
        <begin position="394"/>
        <end position="479"/>
    </location>
</feature>
<evidence type="ECO:0000259" key="1">
    <source>
        <dbReference type="PROSITE" id="PS50853"/>
    </source>
</evidence>
<evidence type="ECO:0000313" key="2">
    <source>
        <dbReference type="Ensembl" id="ENSOMEP00000020227.1"/>
    </source>
</evidence>
<reference evidence="2" key="1">
    <citation type="submission" date="2025-08" db="UniProtKB">
        <authorList>
            <consortium name="Ensembl"/>
        </authorList>
    </citation>
    <scope>IDENTIFICATION</scope>
</reference>
<dbReference type="Gene3D" id="2.60.40.10">
    <property type="entry name" value="Immunoglobulins"/>
    <property type="match status" value="4"/>
</dbReference>
<name>A0A3B3CQT7_ORYME</name>
<evidence type="ECO:0000313" key="3">
    <source>
        <dbReference type="Proteomes" id="UP000261560"/>
    </source>
</evidence>
<feature type="domain" description="Fibronectin type-III" evidence="1">
    <location>
        <begin position="655"/>
        <end position="741"/>
    </location>
</feature>
<dbReference type="SMART" id="SM00060">
    <property type="entry name" value="FN3"/>
    <property type="match status" value="6"/>
</dbReference>
<dbReference type="Ensembl" id="ENSOMET00000029664.1">
    <property type="protein sequence ID" value="ENSOMEP00000020227.1"/>
    <property type="gene ID" value="ENSOMEG00000022118.1"/>
</dbReference>
<dbReference type="CDD" id="cd00063">
    <property type="entry name" value="FN3"/>
    <property type="match status" value="2"/>
</dbReference>
<dbReference type="InterPro" id="IPR036116">
    <property type="entry name" value="FN3_sf"/>
</dbReference>
<protein>
    <recommendedName>
        <fullName evidence="1">Fibronectin type-III domain-containing protein</fullName>
    </recommendedName>
</protein>
<dbReference type="SUPFAM" id="SSF49265">
    <property type="entry name" value="Fibronectin type III"/>
    <property type="match status" value="5"/>
</dbReference>
<dbReference type="Pfam" id="PF00041">
    <property type="entry name" value="fn3"/>
    <property type="match status" value="1"/>
</dbReference>
<proteinExistence type="predicted"/>
<dbReference type="PANTHER" id="PTHR47135:SF4">
    <property type="match status" value="1"/>
</dbReference>
<keyword evidence="3" id="KW-1185">Reference proteome</keyword>
<dbReference type="PANTHER" id="PTHR47135">
    <property type="entry name" value="FIBRONECTIN TYPE III DOMAIN-CONTAINING PROTEIN 7"/>
    <property type="match status" value="1"/>
</dbReference>